<reference evidence="6" key="1">
    <citation type="submission" date="2023-06" db="EMBL/GenBank/DDBJ databases">
        <title>Genome-scale phylogeny and comparative genomics of the fungal order Sordariales.</title>
        <authorList>
            <consortium name="Lawrence Berkeley National Laboratory"/>
            <person name="Hensen N."/>
            <person name="Bonometti L."/>
            <person name="Westerberg I."/>
            <person name="Brannstrom I.O."/>
            <person name="Guillou S."/>
            <person name="Cros-Aarteil S."/>
            <person name="Calhoun S."/>
            <person name="Haridas S."/>
            <person name="Kuo A."/>
            <person name="Mondo S."/>
            <person name="Pangilinan J."/>
            <person name="Riley R."/>
            <person name="LaButti K."/>
            <person name="Andreopoulos B."/>
            <person name="Lipzen A."/>
            <person name="Chen C."/>
            <person name="Yanf M."/>
            <person name="Daum C."/>
            <person name="Ng V."/>
            <person name="Clum A."/>
            <person name="Steindorff A."/>
            <person name="Ohm R."/>
            <person name="Martin F."/>
            <person name="Silar P."/>
            <person name="Natvig D."/>
            <person name="Lalanne C."/>
            <person name="Gautier V."/>
            <person name="Ament-velasquez S.L."/>
            <person name="Kruys A."/>
            <person name="Hutchinson M.I."/>
            <person name="Powell A.J."/>
            <person name="Barry K."/>
            <person name="Miller A.N."/>
            <person name="Grigoriev I.V."/>
            <person name="Debuchy R."/>
            <person name="Gladieux P."/>
            <person name="Thoren M.H."/>
            <person name="Johannesson H."/>
        </authorList>
    </citation>
    <scope>NUCLEOTIDE SEQUENCE</scope>
    <source>
        <strain evidence="6">SMH3391-2</strain>
    </source>
</reference>
<sequence length="704" mass="77031">MALGVLPGLAICEASSLTHNYSVDLSSFHAQNGISPDEASLIHDDASSIRPFHWEVVSLCDLYSVVNIVVLPSPHQKPLATRNGIKTNGQTAKSVSSNNRFLDALRNAGINTTTLATSEVSVLTVILPSRGGYVTCSDFFQLRLQDCPYPITQLQGCLRPLEKYNALSPSAAAITAEDRLPTLIEHAAAVVQWAGLGKAASVIELQSYLLDLTRELKNRLNNAPCLSPQPIARKRVALVRGRPNITAGGPVYRAAEALGLDLVIIDQEGHWLQPDTEENRKHREAFLVTDMTEDSGVAGRIAKSIQSYPLPVHGVFTLSDNFFVTVAQVAETLGLPCNPVSAYQVSVDKYLSRLLQDDPGRTARVTSVKELERLLSAPTAVGRRPVFTPSFPAIVKPTKGWSSEGVSRANNHKDLVTAVEKATGLHGSAAVIEPFFDGPEIDVNLILLNGEVLYSEITDEPPFDADKRNATVNDTFSPQALTLPSALPIKEQDIAKSTLRDILVELGFHTGIFHVEARMVDSSVEYRDLGNGVVDLVPKKNLPLGQPCCRLLEINARPPGFRTTLPSKQTYGVDYFAVHMLACAGDHGRLRLVVKPFDYAVEGRSYGAQYWSRLLYIPTPAAGTVQWKENLSPCEQLKRSWPYLAPHMSIAMDCYAQGEKVVTHVDGVNTYAAYVLVTSRESRRHTIEMGNEVLAKFHIDITKD</sequence>
<dbReference type="InterPro" id="IPR052032">
    <property type="entry name" value="ATP-dep_AA_Ligase"/>
</dbReference>
<evidence type="ECO:0000313" key="6">
    <source>
        <dbReference type="EMBL" id="KAK0629538.1"/>
    </source>
</evidence>
<dbReference type="InterPro" id="IPR013815">
    <property type="entry name" value="ATP_grasp_subdomain_1"/>
</dbReference>
<dbReference type="Gene3D" id="3.40.50.20">
    <property type="match status" value="1"/>
</dbReference>
<dbReference type="Gene3D" id="3.30.470.20">
    <property type="entry name" value="ATP-grasp fold, B domain"/>
    <property type="match status" value="1"/>
</dbReference>
<gene>
    <name evidence="6" type="ORF">B0T17DRAFT_589279</name>
</gene>
<dbReference type="PROSITE" id="PS50975">
    <property type="entry name" value="ATP_GRASP"/>
    <property type="match status" value="1"/>
</dbReference>
<dbReference type="InterPro" id="IPR011761">
    <property type="entry name" value="ATP-grasp"/>
</dbReference>
<dbReference type="Proteomes" id="UP001174934">
    <property type="component" value="Unassembled WGS sequence"/>
</dbReference>
<evidence type="ECO:0000256" key="2">
    <source>
        <dbReference type="ARBA" id="ARBA00022741"/>
    </source>
</evidence>
<dbReference type="EMBL" id="JAULSR010000002">
    <property type="protein sequence ID" value="KAK0629538.1"/>
    <property type="molecule type" value="Genomic_DNA"/>
</dbReference>
<dbReference type="InterPro" id="IPR041472">
    <property type="entry name" value="BL00235/CARNS1_N"/>
</dbReference>
<dbReference type="PANTHER" id="PTHR43585">
    <property type="entry name" value="FUMIPYRROLE BIOSYNTHESIS PROTEIN C"/>
    <property type="match status" value="1"/>
</dbReference>
<evidence type="ECO:0000259" key="5">
    <source>
        <dbReference type="PROSITE" id="PS50975"/>
    </source>
</evidence>
<dbReference type="GO" id="GO:0016874">
    <property type="term" value="F:ligase activity"/>
    <property type="evidence" value="ECO:0007669"/>
    <property type="project" value="UniProtKB-KW"/>
</dbReference>
<evidence type="ECO:0000256" key="4">
    <source>
        <dbReference type="PROSITE-ProRule" id="PRU00409"/>
    </source>
</evidence>
<keyword evidence="3 4" id="KW-0067">ATP-binding</keyword>
<protein>
    <recommendedName>
        <fullName evidence="5">ATP-grasp domain-containing protein</fullName>
    </recommendedName>
</protein>
<dbReference type="GO" id="GO:0005524">
    <property type="term" value="F:ATP binding"/>
    <property type="evidence" value="ECO:0007669"/>
    <property type="project" value="UniProtKB-UniRule"/>
</dbReference>
<comment type="caution">
    <text evidence="6">The sequence shown here is derived from an EMBL/GenBank/DDBJ whole genome shotgun (WGS) entry which is preliminary data.</text>
</comment>
<evidence type="ECO:0000313" key="7">
    <source>
        <dbReference type="Proteomes" id="UP001174934"/>
    </source>
</evidence>
<accession>A0AA39X922</accession>
<dbReference type="GO" id="GO:0046872">
    <property type="term" value="F:metal ion binding"/>
    <property type="evidence" value="ECO:0007669"/>
    <property type="project" value="InterPro"/>
</dbReference>
<organism evidence="6 7">
    <name type="scientific">Bombardia bombarda</name>
    <dbReference type="NCBI Taxonomy" id="252184"/>
    <lineage>
        <taxon>Eukaryota</taxon>
        <taxon>Fungi</taxon>
        <taxon>Dikarya</taxon>
        <taxon>Ascomycota</taxon>
        <taxon>Pezizomycotina</taxon>
        <taxon>Sordariomycetes</taxon>
        <taxon>Sordariomycetidae</taxon>
        <taxon>Sordariales</taxon>
        <taxon>Lasiosphaeriaceae</taxon>
        <taxon>Bombardia</taxon>
    </lineage>
</organism>
<evidence type="ECO:0000256" key="1">
    <source>
        <dbReference type="ARBA" id="ARBA00022598"/>
    </source>
</evidence>
<dbReference type="Pfam" id="PF13535">
    <property type="entry name" value="ATP-grasp_4"/>
    <property type="match status" value="1"/>
</dbReference>
<dbReference type="Pfam" id="PF18130">
    <property type="entry name" value="ATPgrasp_N"/>
    <property type="match status" value="1"/>
</dbReference>
<name>A0AA39X922_9PEZI</name>
<dbReference type="Gene3D" id="3.30.1490.20">
    <property type="entry name" value="ATP-grasp fold, A domain"/>
    <property type="match status" value="1"/>
</dbReference>
<keyword evidence="1" id="KW-0436">Ligase</keyword>
<dbReference type="SUPFAM" id="SSF56059">
    <property type="entry name" value="Glutathione synthetase ATP-binding domain-like"/>
    <property type="match status" value="1"/>
</dbReference>
<keyword evidence="2 4" id="KW-0547">Nucleotide-binding</keyword>
<feature type="domain" description="ATP-grasp" evidence="5">
    <location>
        <begin position="352"/>
        <end position="584"/>
    </location>
</feature>
<dbReference type="AlphaFoldDB" id="A0AA39X922"/>
<dbReference type="PANTHER" id="PTHR43585:SF2">
    <property type="entry name" value="ATP-GRASP ENZYME FSQD"/>
    <property type="match status" value="1"/>
</dbReference>
<evidence type="ECO:0000256" key="3">
    <source>
        <dbReference type="ARBA" id="ARBA00022840"/>
    </source>
</evidence>
<proteinExistence type="predicted"/>
<keyword evidence="7" id="KW-1185">Reference proteome</keyword>